<evidence type="ECO:0000313" key="6">
    <source>
        <dbReference type="Proteomes" id="UP000694565"/>
    </source>
</evidence>
<evidence type="ECO:0000259" key="4">
    <source>
        <dbReference type="Pfam" id="PF04548"/>
    </source>
</evidence>
<dbReference type="Pfam" id="PF04548">
    <property type="entry name" value="AIG1"/>
    <property type="match status" value="1"/>
</dbReference>
<evidence type="ECO:0000256" key="1">
    <source>
        <dbReference type="ARBA" id="ARBA00008535"/>
    </source>
</evidence>
<dbReference type="InterPro" id="IPR027417">
    <property type="entry name" value="P-loop_NTPase"/>
</dbReference>
<dbReference type="GO" id="GO:0005525">
    <property type="term" value="F:GTP binding"/>
    <property type="evidence" value="ECO:0007669"/>
    <property type="project" value="InterPro"/>
</dbReference>
<reference evidence="5" key="2">
    <citation type="submission" date="2025-09" db="UniProtKB">
        <authorList>
            <consortium name="Ensembl"/>
        </authorList>
    </citation>
    <scope>IDENTIFICATION</scope>
</reference>
<proteinExistence type="inferred from homology"/>
<accession>A0A8C2Z877</accession>
<dbReference type="RefSeq" id="XP_034402625.1">
    <property type="nucleotide sequence ID" value="XM_034546734.1"/>
</dbReference>
<reference evidence="5" key="1">
    <citation type="submission" date="2025-08" db="UniProtKB">
        <authorList>
            <consortium name="Ensembl"/>
        </authorList>
    </citation>
    <scope>IDENTIFICATION</scope>
</reference>
<dbReference type="Gene3D" id="3.40.50.300">
    <property type="entry name" value="P-loop containing nucleotide triphosphate hydrolases"/>
    <property type="match status" value="1"/>
</dbReference>
<evidence type="ECO:0000313" key="5">
    <source>
        <dbReference type="Ensembl" id="ENSCLMP00005023490.1"/>
    </source>
</evidence>
<organism evidence="5 6">
    <name type="scientific">Cyclopterus lumpus</name>
    <name type="common">Lumpsucker</name>
    <dbReference type="NCBI Taxonomy" id="8103"/>
    <lineage>
        <taxon>Eukaryota</taxon>
        <taxon>Metazoa</taxon>
        <taxon>Chordata</taxon>
        <taxon>Craniata</taxon>
        <taxon>Vertebrata</taxon>
        <taxon>Euteleostomi</taxon>
        <taxon>Actinopterygii</taxon>
        <taxon>Neopterygii</taxon>
        <taxon>Teleostei</taxon>
        <taxon>Neoteleostei</taxon>
        <taxon>Acanthomorphata</taxon>
        <taxon>Eupercaria</taxon>
        <taxon>Perciformes</taxon>
        <taxon>Cottioidei</taxon>
        <taxon>Cottales</taxon>
        <taxon>Cyclopteridae</taxon>
        <taxon>Cyclopterus</taxon>
    </lineage>
</organism>
<sequence length="533" mass="61010">MATSNASSKYNYISCKKLIKDGSPAVWQLKPKKNEIGNLTKMTLGEKNPNKKNKTILLVGETGTGKSTLINTLVNYTIGVKWEDDVWFQIVEDEKKEQFESQTSDVIVYEIFGFEGSVLPFSLTIIDTPGFGDTKGLEMDEAINKRLFDLFCSEDGVHEIDAVGLVLKAGLNRLSDRLSYIFNSVVSLFGKDLERNIVALITHSPGGTPTNALKALEAANIKCARNEKGQPVHFLFNNSQNDTREDDTDDLEYSYTKAMKGMHQFTAFLKKTAPQNLEKTMSVHKEQIRLEACIHNLKDRIESIPHKLKEIQQIQEGLMKNEQEMKNNKEFTVEYDEHYKDKESVYSRTWGWGMFFEGAVSCTVCEETCHFPGCTTAKKPYWCEVMKGNYCTVCTGKCIYEHHVKENWRYVNKTRRVKKNLQSVKDKYEKNRTETEKKMGILEIFQKQNETLEANKTHWLNGAYECFIKLEQIALNVVSVSTYDHLKFLIGELEKKKEGEKVKKLKEMSLKKAEGFLAGLQYSKTIKGKNQKV</sequence>
<dbReference type="PROSITE" id="PS00675">
    <property type="entry name" value="SIGMA54_INTERACT_1"/>
    <property type="match status" value="1"/>
</dbReference>
<dbReference type="KEGG" id="clum:117740372"/>
<keyword evidence="2" id="KW-0547">Nucleotide-binding</keyword>
<evidence type="ECO:0000256" key="3">
    <source>
        <dbReference type="SAM" id="Coils"/>
    </source>
</evidence>
<protein>
    <submittedName>
        <fullName evidence="5">Zgc:172065</fullName>
    </submittedName>
</protein>
<dbReference type="PANTHER" id="PTHR32046:SF11">
    <property type="entry name" value="IMMUNE-ASSOCIATED NUCLEOTIDE-BINDING PROTEIN 10-LIKE"/>
    <property type="match status" value="1"/>
</dbReference>
<dbReference type="GeneID" id="117740372"/>
<dbReference type="Proteomes" id="UP000694565">
    <property type="component" value="Unplaced"/>
</dbReference>
<dbReference type="PANTHER" id="PTHR32046">
    <property type="entry name" value="G DOMAIN-CONTAINING PROTEIN"/>
    <property type="match status" value="1"/>
</dbReference>
<name>A0A8C2Z877_CYCLU</name>
<feature type="domain" description="AIG1-type G" evidence="4">
    <location>
        <begin position="54"/>
        <end position="211"/>
    </location>
</feature>
<dbReference type="InterPro" id="IPR025662">
    <property type="entry name" value="Sigma_54_int_dom_ATP-bd_1"/>
</dbReference>
<dbReference type="SUPFAM" id="SSF52540">
    <property type="entry name" value="P-loop containing nucleoside triphosphate hydrolases"/>
    <property type="match status" value="1"/>
</dbReference>
<keyword evidence="3" id="KW-0175">Coiled coil</keyword>
<evidence type="ECO:0000256" key="2">
    <source>
        <dbReference type="ARBA" id="ARBA00022741"/>
    </source>
</evidence>
<gene>
    <name evidence="5" type="primary">LOC117740372</name>
</gene>
<comment type="similarity">
    <text evidence="1">Belongs to the TRAFAC class TrmE-Era-EngA-EngB-Septin-like GTPase superfamily. AIG1/Toc34/Toc159-like paraseptin GTPase family. IAN subfamily.</text>
</comment>
<keyword evidence="6" id="KW-1185">Reference proteome</keyword>
<dbReference type="OrthoDB" id="8954335at2759"/>
<feature type="coiled-coil region" evidence="3">
    <location>
        <begin position="411"/>
        <end position="438"/>
    </location>
</feature>
<dbReference type="GeneTree" id="ENSGT00500000044904"/>
<dbReference type="AlphaFoldDB" id="A0A8C2Z877"/>
<dbReference type="Ensembl" id="ENSCLMT00005024588.1">
    <property type="protein sequence ID" value="ENSCLMP00005023490.1"/>
    <property type="gene ID" value="ENSCLMG00005011662.1"/>
</dbReference>
<dbReference type="InterPro" id="IPR006703">
    <property type="entry name" value="G_AIG1"/>
</dbReference>